<accession>A0A0Q2R216</accession>
<keyword evidence="1" id="KW-1133">Transmembrane helix</keyword>
<dbReference type="InterPro" id="IPR012902">
    <property type="entry name" value="N_methyl_site"/>
</dbReference>
<dbReference type="RefSeq" id="WP_055465931.1">
    <property type="nucleotide sequence ID" value="NZ_CAWQRI010000122.1"/>
</dbReference>
<dbReference type="Proteomes" id="UP000051221">
    <property type="component" value="Unassembled WGS sequence"/>
</dbReference>
<keyword evidence="1" id="KW-0472">Membrane</keyword>
<organism evidence="3 4">
    <name type="scientific">Vibrio furnissii</name>
    <dbReference type="NCBI Taxonomy" id="29494"/>
    <lineage>
        <taxon>Bacteria</taxon>
        <taxon>Pseudomonadati</taxon>
        <taxon>Pseudomonadota</taxon>
        <taxon>Gammaproteobacteria</taxon>
        <taxon>Vibrionales</taxon>
        <taxon>Vibrionaceae</taxon>
        <taxon>Vibrio</taxon>
    </lineage>
</organism>
<keyword evidence="4" id="KW-1185">Reference proteome</keyword>
<dbReference type="InParanoid" id="A0A0Q2R216"/>
<evidence type="ECO:0000313" key="4">
    <source>
        <dbReference type="Proteomes" id="UP000051221"/>
    </source>
</evidence>
<sequence length="162" mass="17610">MKSFRRMQRGMTLIEFTFLASVLLMILFAIMEIGMYAYSIQTINNITRKAARFATVCVVSDPDIPSLALNDGAPDGFTSANLVIEYLGADGSKVTDPPTSYQADIYYVRARVTGYSYQFSGLLSFLGSSGVVSVPDFETTLPSESLGVLRPGSSDPDDKTDC</sequence>
<feature type="transmembrane region" description="Helical" evidence="1">
    <location>
        <begin position="12"/>
        <end position="38"/>
    </location>
</feature>
<dbReference type="PROSITE" id="PS00409">
    <property type="entry name" value="PROKAR_NTER_METHYL"/>
    <property type="match status" value="1"/>
</dbReference>
<keyword evidence="1" id="KW-0812">Transmembrane</keyword>
<feature type="domain" description="TadE-like" evidence="2">
    <location>
        <begin position="10"/>
        <end position="52"/>
    </location>
</feature>
<dbReference type="AlphaFoldDB" id="A0A0Q2R216"/>
<evidence type="ECO:0000259" key="2">
    <source>
        <dbReference type="Pfam" id="PF07811"/>
    </source>
</evidence>
<dbReference type="InterPro" id="IPR012495">
    <property type="entry name" value="TadE-like_dom"/>
</dbReference>
<protein>
    <submittedName>
        <fullName evidence="3">Pilus assembly protein CpaE</fullName>
    </submittedName>
</protein>
<gene>
    <name evidence="3" type="ORF">AMR76_09550</name>
</gene>
<name>A0A0Q2R216_VIBFU</name>
<dbReference type="EMBL" id="LKHS01000007">
    <property type="protein sequence ID" value="KQH86269.1"/>
    <property type="molecule type" value="Genomic_DNA"/>
</dbReference>
<evidence type="ECO:0000256" key="1">
    <source>
        <dbReference type="SAM" id="Phobius"/>
    </source>
</evidence>
<dbReference type="Pfam" id="PF07811">
    <property type="entry name" value="TadE"/>
    <property type="match status" value="1"/>
</dbReference>
<proteinExistence type="predicted"/>
<comment type="caution">
    <text evidence="3">The sequence shown here is derived from an EMBL/GenBank/DDBJ whole genome shotgun (WGS) entry which is preliminary data.</text>
</comment>
<evidence type="ECO:0000313" key="3">
    <source>
        <dbReference type="EMBL" id="KQH86269.1"/>
    </source>
</evidence>
<reference evidence="3 4" key="1">
    <citation type="submission" date="2015-08" db="EMBL/GenBank/DDBJ databases">
        <title>Antibacterial properties of a collection of Vibrionaceae strains.</title>
        <authorList>
            <person name="Giubergia S."/>
        </authorList>
    </citation>
    <scope>NUCLEOTIDE SEQUENCE [LARGE SCALE GENOMIC DNA]</scope>
    <source>
        <strain evidence="3 4">S0821</strain>
    </source>
</reference>